<protein>
    <submittedName>
        <fullName evidence="9">Unannotated protein</fullName>
    </submittedName>
</protein>
<keyword evidence="6 8" id="KW-1133">Transmembrane helix</keyword>
<feature type="transmembrane region" description="Helical" evidence="8">
    <location>
        <begin position="144"/>
        <end position="172"/>
    </location>
</feature>
<accession>A0A6J6CUU5</accession>
<evidence type="ECO:0000256" key="8">
    <source>
        <dbReference type="SAM" id="Phobius"/>
    </source>
</evidence>
<dbReference type="GO" id="GO:0055085">
    <property type="term" value="P:transmembrane transport"/>
    <property type="evidence" value="ECO:0007669"/>
    <property type="project" value="TreeGrafter"/>
</dbReference>
<evidence type="ECO:0000256" key="1">
    <source>
        <dbReference type="ARBA" id="ARBA00004651"/>
    </source>
</evidence>
<dbReference type="AlphaFoldDB" id="A0A6J6CUU5"/>
<dbReference type="GO" id="GO:0005886">
    <property type="term" value="C:plasma membrane"/>
    <property type="evidence" value="ECO:0007669"/>
    <property type="project" value="UniProtKB-SubCell"/>
</dbReference>
<proteinExistence type="inferred from homology"/>
<comment type="subcellular location">
    <subcellularLocation>
        <location evidence="1">Cell membrane</location>
        <topology evidence="1">Multi-pass membrane protein</topology>
    </subcellularLocation>
</comment>
<keyword evidence="4" id="KW-1003">Cell membrane</keyword>
<sequence length="349" mass="36960">MRIQNAFRVGLFGAFGVGIALMLMSAMTSLATILTYIGAALFLSLGLDPAVNWLENKKLPRWAAIVLVLAVVLLGVTILVLSIIPLVTEQASGFIVGLPALIESMKTEDWAGYLNTQFNGIIDVDALINQVANFFKDPTHILEIAGGALAVGVSIANGVFGAFVVLILTLYFTASLKHIKNATYRLVPASNRDRFIELSTQITDGVGRYVVGQILLGLLNGILTFILLTVIGGRAAIVFAFIAFGMSLIPLVGTLTGSIIIVLAQLVLADSTVALIAAIYYIIYMQVEAYVVSPKIMNRAVQIPGSIVVIAALAGGSLLGILGALIAIPVAASIVLIVKQVIMPMQEKR</sequence>
<reference evidence="9" key="1">
    <citation type="submission" date="2020-05" db="EMBL/GenBank/DDBJ databases">
        <authorList>
            <person name="Chiriac C."/>
            <person name="Salcher M."/>
            <person name="Ghai R."/>
            <person name="Kavagutti S V."/>
        </authorList>
    </citation>
    <scope>NUCLEOTIDE SEQUENCE</scope>
</reference>
<keyword evidence="5 8" id="KW-0812">Transmembrane</keyword>
<organism evidence="9">
    <name type="scientific">freshwater metagenome</name>
    <dbReference type="NCBI Taxonomy" id="449393"/>
    <lineage>
        <taxon>unclassified sequences</taxon>
        <taxon>metagenomes</taxon>
        <taxon>ecological metagenomes</taxon>
    </lineage>
</organism>
<comment type="similarity">
    <text evidence="2">Belongs to the autoinducer-2 exporter (AI-2E) (TC 2.A.86) family.</text>
</comment>
<dbReference type="PANTHER" id="PTHR21716">
    <property type="entry name" value="TRANSMEMBRANE PROTEIN"/>
    <property type="match status" value="1"/>
</dbReference>
<feature type="transmembrane region" description="Helical" evidence="8">
    <location>
        <begin position="267"/>
        <end position="287"/>
    </location>
</feature>
<name>A0A6J6CUU5_9ZZZZ</name>
<dbReference type="Pfam" id="PF01594">
    <property type="entry name" value="AI-2E_transport"/>
    <property type="match status" value="1"/>
</dbReference>
<dbReference type="InterPro" id="IPR002549">
    <property type="entry name" value="AI-2E-like"/>
</dbReference>
<dbReference type="PANTHER" id="PTHR21716:SF53">
    <property type="entry name" value="PERMEASE PERM-RELATED"/>
    <property type="match status" value="1"/>
</dbReference>
<feature type="transmembrane region" description="Helical" evidence="8">
    <location>
        <begin position="237"/>
        <end position="260"/>
    </location>
</feature>
<evidence type="ECO:0000256" key="5">
    <source>
        <dbReference type="ARBA" id="ARBA00022692"/>
    </source>
</evidence>
<feature type="transmembrane region" description="Helical" evidence="8">
    <location>
        <begin position="7"/>
        <end position="27"/>
    </location>
</feature>
<evidence type="ECO:0000256" key="2">
    <source>
        <dbReference type="ARBA" id="ARBA00009773"/>
    </source>
</evidence>
<evidence type="ECO:0000313" key="9">
    <source>
        <dbReference type="EMBL" id="CAB4554946.1"/>
    </source>
</evidence>
<gene>
    <name evidence="9" type="ORF">UFOPK1591_00311</name>
</gene>
<evidence type="ECO:0000256" key="3">
    <source>
        <dbReference type="ARBA" id="ARBA00022448"/>
    </source>
</evidence>
<evidence type="ECO:0000256" key="7">
    <source>
        <dbReference type="ARBA" id="ARBA00023136"/>
    </source>
</evidence>
<dbReference type="EMBL" id="CAEZTD010000014">
    <property type="protein sequence ID" value="CAB4554946.1"/>
    <property type="molecule type" value="Genomic_DNA"/>
</dbReference>
<feature type="transmembrane region" description="Helical" evidence="8">
    <location>
        <begin position="209"/>
        <end position="231"/>
    </location>
</feature>
<feature type="transmembrane region" description="Helical" evidence="8">
    <location>
        <begin position="33"/>
        <end position="51"/>
    </location>
</feature>
<evidence type="ECO:0000256" key="4">
    <source>
        <dbReference type="ARBA" id="ARBA00022475"/>
    </source>
</evidence>
<evidence type="ECO:0000256" key="6">
    <source>
        <dbReference type="ARBA" id="ARBA00022989"/>
    </source>
</evidence>
<keyword evidence="3" id="KW-0813">Transport</keyword>
<feature type="transmembrane region" description="Helical" evidence="8">
    <location>
        <begin position="307"/>
        <end position="338"/>
    </location>
</feature>
<feature type="transmembrane region" description="Helical" evidence="8">
    <location>
        <begin position="63"/>
        <end position="84"/>
    </location>
</feature>
<keyword evidence="7 8" id="KW-0472">Membrane</keyword>